<dbReference type="Proteomes" id="UP000504636">
    <property type="component" value="Unplaced"/>
</dbReference>
<gene>
    <name evidence="2 4" type="ORF">BDZ99DRAFT_462044</name>
</gene>
<keyword evidence="3" id="KW-1185">Reference proteome</keyword>
<evidence type="ECO:0000313" key="4">
    <source>
        <dbReference type="RefSeq" id="XP_033577664.1"/>
    </source>
</evidence>
<protein>
    <submittedName>
        <fullName evidence="2 4">Uncharacterized protein</fullName>
    </submittedName>
</protein>
<dbReference type="RefSeq" id="XP_033577664.1">
    <property type="nucleotide sequence ID" value="XM_033719749.1"/>
</dbReference>
<evidence type="ECO:0000313" key="2">
    <source>
        <dbReference type="EMBL" id="KAF2810700.1"/>
    </source>
</evidence>
<reference evidence="4" key="3">
    <citation type="submission" date="2025-04" db="UniProtKB">
        <authorList>
            <consortium name="RefSeq"/>
        </authorList>
    </citation>
    <scope>IDENTIFICATION</scope>
    <source>
        <strain evidence="4">CBS 304.34</strain>
    </source>
</reference>
<evidence type="ECO:0000313" key="3">
    <source>
        <dbReference type="Proteomes" id="UP000504636"/>
    </source>
</evidence>
<dbReference type="GeneID" id="54460642"/>
<organism evidence="2">
    <name type="scientific">Mytilinidion resinicola</name>
    <dbReference type="NCBI Taxonomy" id="574789"/>
    <lineage>
        <taxon>Eukaryota</taxon>
        <taxon>Fungi</taxon>
        <taxon>Dikarya</taxon>
        <taxon>Ascomycota</taxon>
        <taxon>Pezizomycotina</taxon>
        <taxon>Dothideomycetes</taxon>
        <taxon>Pleosporomycetidae</taxon>
        <taxon>Mytilinidiales</taxon>
        <taxon>Mytilinidiaceae</taxon>
        <taxon>Mytilinidion</taxon>
    </lineage>
</organism>
<reference evidence="4" key="2">
    <citation type="submission" date="2020-04" db="EMBL/GenBank/DDBJ databases">
        <authorList>
            <consortium name="NCBI Genome Project"/>
        </authorList>
    </citation>
    <scope>NUCLEOTIDE SEQUENCE</scope>
    <source>
        <strain evidence="4">CBS 304.34</strain>
    </source>
</reference>
<keyword evidence="1" id="KW-0472">Membrane</keyword>
<dbReference type="EMBL" id="MU003699">
    <property type="protein sequence ID" value="KAF2810700.1"/>
    <property type="molecule type" value="Genomic_DNA"/>
</dbReference>
<accession>A0A6A6YPJ4</accession>
<proteinExistence type="predicted"/>
<reference evidence="2 4" key="1">
    <citation type="journal article" date="2020" name="Stud. Mycol.">
        <title>101 Dothideomycetes genomes: a test case for predicting lifestyles and emergence of pathogens.</title>
        <authorList>
            <person name="Haridas S."/>
            <person name="Albert R."/>
            <person name="Binder M."/>
            <person name="Bloem J."/>
            <person name="Labutti K."/>
            <person name="Salamov A."/>
            <person name="Andreopoulos B."/>
            <person name="Baker S."/>
            <person name="Barry K."/>
            <person name="Bills G."/>
            <person name="Bluhm B."/>
            <person name="Cannon C."/>
            <person name="Castanera R."/>
            <person name="Culley D."/>
            <person name="Daum C."/>
            <person name="Ezra D."/>
            <person name="Gonzalez J."/>
            <person name="Henrissat B."/>
            <person name="Kuo A."/>
            <person name="Liang C."/>
            <person name="Lipzen A."/>
            <person name="Lutzoni F."/>
            <person name="Magnuson J."/>
            <person name="Mondo S."/>
            <person name="Nolan M."/>
            <person name="Ohm R."/>
            <person name="Pangilinan J."/>
            <person name="Park H.-J."/>
            <person name="Ramirez L."/>
            <person name="Alfaro M."/>
            <person name="Sun H."/>
            <person name="Tritt A."/>
            <person name="Yoshinaga Y."/>
            <person name="Zwiers L.-H."/>
            <person name="Turgeon B."/>
            <person name="Goodwin S."/>
            <person name="Spatafora J."/>
            <person name="Crous P."/>
            <person name="Grigoriev I."/>
        </authorList>
    </citation>
    <scope>NUCLEOTIDE SEQUENCE</scope>
    <source>
        <strain evidence="2 4">CBS 304.34</strain>
    </source>
</reference>
<sequence length="69" mass="7832">MRNEARDALTQVPVTAIPSPNVCLYFTPPPDFYIFTHLLLFPPILCFILLSAPNDTTSPLPRYFKEGLH</sequence>
<dbReference type="AlphaFoldDB" id="A0A6A6YPJ4"/>
<keyword evidence="1" id="KW-0812">Transmembrane</keyword>
<feature type="transmembrane region" description="Helical" evidence="1">
    <location>
        <begin position="32"/>
        <end position="52"/>
    </location>
</feature>
<evidence type="ECO:0000256" key="1">
    <source>
        <dbReference type="SAM" id="Phobius"/>
    </source>
</evidence>
<name>A0A6A6YPJ4_9PEZI</name>
<keyword evidence="1" id="KW-1133">Transmembrane helix</keyword>